<keyword evidence="8" id="KW-1185">Reference proteome</keyword>
<evidence type="ECO:0000256" key="1">
    <source>
        <dbReference type="ARBA" id="ARBA00005187"/>
    </source>
</evidence>
<dbReference type="InterPro" id="IPR029055">
    <property type="entry name" value="Ntn_hydrolases_N"/>
</dbReference>
<dbReference type="GeneID" id="86822887"/>
<dbReference type="EMBL" id="ACBZ01000175">
    <property type="protein sequence ID" value="EEG47838.1"/>
    <property type="molecule type" value="Genomic_DNA"/>
</dbReference>
<organism evidence="7 8">
    <name type="scientific">Blautia hydrogenotrophica (strain DSM 10507 / JCM 14656 / S5a33)</name>
    <name type="common">Ruminococcus hydrogenotrophicus</name>
    <dbReference type="NCBI Taxonomy" id="476272"/>
    <lineage>
        <taxon>Bacteria</taxon>
        <taxon>Bacillati</taxon>
        <taxon>Bacillota</taxon>
        <taxon>Clostridia</taxon>
        <taxon>Lachnospirales</taxon>
        <taxon>Lachnospiraceae</taxon>
        <taxon>Blautia</taxon>
    </lineage>
</organism>
<dbReference type="InterPro" id="IPR017932">
    <property type="entry name" value="GATase_2_dom"/>
</dbReference>
<dbReference type="PANTHER" id="PTHR43284:SF1">
    <property type="entry name" value="ASPARAGINE SYNTHETASE"/>
    <property type="match status" value="1"/>
</dbReference>
<dbReference type="Proteomes" id="UP000003100">
    <property type="component" value="Unassembled WGS sequence"/>
</dbReference>
<dbReference type="GO" id="GO:0005829">
    <property type="term" value="C:cytosol"/>
    <property type="evidence" value="ECO:0007669"/>
    <property type="project" value="TreeGrafter"/>
</dbReference>
<evidence type="ECO:0000313" key="7">
    <source>
        <dbReference type="EMBL" id="EEG47838.1"/>
    </source>
</evidence>
<keyword evidence="4" id="KW-0028">Amino-acid biosynthesis</keyword>
<dbReference type="RefSeq" id="WP_005951327.1">
    <property type="nucleotide sequence ID" value="NZ_CP136423.1"/>
</dbReference>
<dbReference type="Gene3D" id="3.60.20.10">
    <property type="entry name" value="Glutamine Phosphoribosylpyrophosphate, subunit 1, domain 1"/>
    <property type="match status" value="1"/>
</dbReference>
<dbReference type="eggNOG" id="COG0367">
    <property type="taxonomic scope" value="Bacteria"/>
</dbReference>
<comment type="similarity">
    <text evidence="2">Belongs to the asparagine synthetase family.</text>
</comment>
<reference evidence="7 8" key="2">
    <citation type="submission" date="2009-02" db="EMBL/GenBank/DDBJ databases">
        <title>Draft genome sequence of Blautia hydrogenotrophica DSM 10507 (Ruminococcus hydrogenotrophicus DSM 10507).</title>
        <authorList>
            <person name="Sudarsanam P."/>
            <person name="Ley R."/>
            <person name="Guruge J."/>
            <person name="Turnbaugh P.J."/>
            <person name="Mahowald M."/>
            <person name="Liep D."/>
            <person name="Gordon J."/>
        </authorList>
    </citation>
    <scope>NUCLEOTIDE SEQUENCE [LARGE SCALE GENOMIC DNA]</scope>
    <source>
        <strain evidence="8">DSM 10507 / JCM 14656 / S5a33</strain>
    </source>
</reference>
<dbReference type="GO" id="GO:0004066">
    <property type="term" value="F:asparagine synthase (glutamine-hydrolyzing) activity"/>
    <property type="evidence" value="ECO:0007669"/>
    <property type="project" value="UniProtKB-EC"/>
</dbReference>
<evidence type="ECO:0000256" key="2">
    <source>
        <dbReference type="ARBA" id="ARBA00005752"/>
    </source>
</evidence>
<evidence type="ECO:0000256" key="4">
    <source>
        <dbReference type="ARBA" id="ARBA00022888"/>
    </source>
</evidence>
<evidence type="ECO:0000259" key="6">
    <source>
        <dbReference type="PROSITE" id="PS51278"/>
    </source>
</evidence>
<comment type="catalytic activity">
    <reaction evidence="5">
        <text>L-aspartate + L-glutamine + ATP + H2O = L-asparagine + L-glutamate + AMP + diphosphate + H(+)</text>
        <dbReference type="Rhea" id="RHEA:12228"/>
        <dbReference type="ChEBI" id="CHEBI:15377"/>
        <dbReference type="ChEBI" id="CHEBI:15378"/>
        <dbReference type="ChEBI" id="CHEBI:29985"/>
        <dbReference type="ChEBI" id="CHEBI:29991"/>
        <dbReference type="ChEBI" id="CHEBI:30616"/>
        <dbReference type="ChEBI" id="CHEBI:33019"/>
        <dbReference type="ChEBI" id="CHEBI:58048"/>
        <dbReference type="ChEBI" id="CHEBI:58359"/>
        <dbReference type="ChEBI" id="CHEBI:456215"/>
        <dbReference type="EC" id="6.3.5.4"/>
    </reaction>
</comment>
<dbReference type="HOGENOM" id="CLU_1044543_0_0_9"/>
<dbReference type="SUPFAM" id="SSF56235">
    <property type="entry name" value="N-terminal nucleophile aminohydrolases (Ntn hydrolases)"/>
    <property type="match status" value="1"/>
</dbReference>
<dbReference type="EC" id="6.3.5.4" evidence="3"/>
<dbReference type="CDD" id="cd00712">
    <property type="entry name" value="AsnB"/>
    <property type="match status" value="1"/>
</dbReference>
<dbReference type="GO" id="GO:0006529">
    <property type="term" value="P:asparagine biosynthetic process"/>
    <property type="evidence" value="ECO:0007669"/>
    <property type="project" value="UniProtKB-KW"/>
</dbReference>
<comment type="pathway">
    <text evidence="1">Amino-acid biosynthesis; L-asparagine biosynthesis; L-asparagine from L-aspartate (L-Gln route): step 1/1.</text>
</comment>
<dbReference type="AlphaFoldDB" id="C0CQW0"/>
<name>C0CQW0_BLAHS</name>
<dbReference type="Pfam" id="PF13537">
    <property type="entry name" value="GATase_7"/>
    <property type="match status" value="1"/>
</dbReference>
<gene>
    <name evidence="7" type="ORF">RUMHYD_03273</name>
</gene>
<keyword evidence="4" id="KW-0061">Asparagine biosynthesis</keyword>
<accession>C0CQW0</accession>
<feature type="domain" description="Glutamine amidotransferase type-2" evidence="6">
    <location>
        <begin position="2"/>
        <end position="203"/>
    </location>
</feature>
<comment type="caution">
    <text evidence="7">The sequence shown here is derived from an EMBL/GenBank/DDBJ whole genome shotgun (WGS) entry which is preliminary data.</text>
</comment>
<evidence type="ECO:0000256" key="3">
    <source>
        <dbReference type="ARBA" id="ARBA00012737"/>
    </source>
</evidence>
<dbReference type="PANTHER" id="PTHR43284">
    <property type="entry name" value="ASPARAGINE SYNTHETASE (GLUTAMINE-HYDROLYZING)"/>
    <property type="match status" value="1"/>
</dbReference>
<dbReference type="PATRIC" id="fig|476272.21.peg.1399"/>
<sequence>MCGICGFVGKVESQGIVLESMMQELYHCEEDDLGEYYWENGAMAFRQDEVVEVKGCHQPRVSDDGRLALVCDGVITNAKMLRKRLEAAGYTFRCGGDKEVILHAYEEYGEEIVNYLEGSYALVIWDRKEERLFAARDAGGGRPLYYALIGGRLAFATSLGSILAFVSFLGKAAMPTGGQEEEQYLPRGIYELAAGQDFRYEKNLLKLQCYCPEEIEQREQEDFENLHEMESQGEEVKKEAPEQKSGIFYYLLQRWKNRAGNRSIRG</sequence>
<dbReference type="InterPro" id="IPR033738">
    <property type="entry name" value="AsnB_N"/>
</dbReference>
<dbReference type="InterPro" id="IPR051786">
    <property type="entry name" value="ASN_synthetase/amidase"/>
</dbReference>
<proteinExistence type="inferred from homology"/>
<protein>
    <recommendedName>
        <fullName evidence="3">asparagine synthase (glutamine-hydrolyzing)</fullName>
        <ecNumber evidence="3">6.3.5.4</ecNumber>
    </recommendedName>
</protein>
<reference evidence="7 8" key="1">
    <citation type="submission" date="2009-01" db="EMBL/GenBank/DDBJ databases">
        <authorList>
            <person name="Fulton L."/>
            <person name="Clifton S."/>
            <person name="Fulton B."/>
            <person name="Xu J."/>
            <person name="Minx P."/>
            <person name="Pepin K.H."/>
            <person name="Johnson M."/>
            <person name="Bhonagiri V."/>
            <person name="Nash W.E."/>
            <person name="Mardis E.R."/>
            <person name="Wilson R.K."/>
        </authorList>
    </citation>
    <scope>NUCLEOTIDE SEQUENCE [LARGE SCALE GENOMIC DNA]</scope>
    <source>
        <strain evidence="8">DSM 10507 / JCM 14656 / S5a33</strain>
    </source>
</reference>
<dbReference type="PROSITE" id="PS51278">
    <property type="entry name" value="GATASE_TYPE_2"/>
    <property type="match status" value="1"/>
</dbReference>
<evidence type="ECO:0000313" key="8">
    <source>
        <dbReference type="Proteomes" id="UP000003100"/>
    </source>
</evidence>
<evidence type="ECO:0000256" key="5">
    <source>
        <dbReference type="ARBA" id="ARBA00048741"/>
    </source>
</evidence>